<dbReference type="GO" id="GO:0009247">
    <property type="term" value="P:glycolipid biosynthetic process"/>
    <property type="evidence" value="ECO:0007669"/>
    <property type="project" value="TreeGrafter"/>
</dbReference>
<name>A0AAD8LG19_TARER</name>
<evidence type="ECO:0000313" key="3">
    <source>
        <dbReference type="EMBL" id="KAK1438908.1"/>
    </source>
</evidence>
<accession>A0AAD8LG19</accession>
<dbReference type="InterPro" id="IPR051276">
    <property type="entry name" value="Saccharopine_DH-like_oxidrdct"/>
</dbReference>
<dbReference type="InterPro" id="IPR036291">
    <property type="entry name" value="NAD(P)-bd_dom_sf"/>
</dbReference>
<gene>
    <name evidence="3" type="ORF">QVD17_04720</name>
</gene>
<reference evidence="3" key="1">
    <citation type="journal article" date="2023" name="bioRxiv">
        <title>Improved chromosome-level genome assembly for marigold (Tagetes erecta).</title>
        <authorList>
            <person name="Jiang F."/>
            <person name="Yuan L."/>
            <person name="Wang S."/>
            <person name="Wang H."/>
            <person name="Xu D."/>
            <person name="Wang A."/>
            <person name="Fan W."/>
        </authorList>
    </citation>
    <scope>NUCLEOTIDE SEQUENCE</scope>
    <source>
        <strain evidence="3">WSJ</strain>
        <tissue evidence="3">Leaf</tissue>
    </source>
</reference>
<dbReference type="Pfam" id="PF03435">
    <property type="entry name" value="Sacchrp_dh_NADP"/>
    <property type="match status" value="1"/>
</dbReference>
<dbReference type="Gene3D" id="3.40.50.720">
    <property type="entry name" value="NAD(P)-binding Rossmann-like Domain"/>
    <property type="match status" value="1"/>
</dbReference>
<organism evidence="3 4">
    <name type="scientific">Tagetes erecta</name>
    <name type="common">African marigold</name>
    <dbReference type="NCBI Taxonomy" id="13708"/>
    <lineage>
        <taxon>Eukaryota</taxon>
        <taxon>Viridiplantae</taxon>
        <taxon>Streptophyta</taxon>
        <taxon>Embryophyta</taxon>
        <taxon>Tracheophyta</taxon>
        <taxon>Spermatophyta</taxon>
        <taxon>Magnoliopsida</taxon>
        <taxon>eudicotyledons</taxon>
        <taxon>Gunneridae</taxon>
        <taxon>Pentapetalae</taxon>
        <taxon>asterids</taxon>
        <taxon>campanulids</taxon>
        <taxon>Asterales</taxon>
        <taxon>Asteraceae</taxon>
        <taxon>Asteroideae</taxon>
        <taxon>Heliantheae alliance</taxon>
        <taxon>Tageteae</taxon>
        <taxon>Tagetes</taxon>
    </lineage>
</organism>
<comment type="similarity">
    <text evidence="1">Belongs to the saccharopine dehydrogenase family.</text>
</comment>
<dbReference type="PANTHER" id="PTHR12286:SF11">
    <property type="entry name" value="SACCHAROPINE DEHYDROGENASE, NADP BINDING DOMAIN, NAD(P)-BINDING DOMAIN SUPERFAMILY"/>
    <property type="match status" value="1"/>
</dbReference>
<dbReference type="EMBL" id="JAUHHV010000001">
    <property type="protein sequence ID" value="KAK1438908.1"/>
    <property type="molecule type" value="Genomic_DNA"/>
</dbReference>
<dbReference type="GO" id="GO:0005811">
    <property type="term" value="C:lipid droplet"/>
    <property type="evidence" value="ECO:0007669"/>
    <property type="project" value="TreeGrafter"/>
</dbReference>
<evidence type="ECO:0000313" key="4">
    <source>
        <dbReference type="Proteomes" id="UP001229421"/>
    </source>
</evidence>
<evidence type="ECO:0000256" key="1">
    <source>
        <dbReference type="ARBA" id="ARBA00038048"/>
    </source>
</evidence>
<sequence>MFHLNRYRQSFTTLISNTNFIIFNLKSKTNLHHTSSSSSTKLKPHENTTYDIIIFGASGFTGKYVLKQALKFLNLPNSPLKTLALAGRNHSKLSKTLAWASPSPSQYPTIPIIIADTTNPSSLRRMASQAKLVLNCAGPFRIHGTPVVDACVEIGCDYLDICGESEFIERVEAVYDEKAVENGSLVVSACGVDSVPAELGFLFNLKQWVWPAVVNGVEGYMNVESEKRVVVNYATYESAVLGVANVDELKELRRLTRRKRGRPKIAGRAPTKGPIIEHQTKIGLWAVKLPSVDASIVRRTLAFLAQNSTGIQGINETPEHQQKRIDFWSTINPAHFGMNIASPNLFNIFGFITVGLLVANFSKFSLGRRLLLKFPEFFSLGWFRKGGPTEEEVVSSSFKMWFVGRGFSHVDHVSREGAKPDMEIITRLKGPEFGYVSTSIILIQCALIVLKQRRDLPKGGVYTPGIIFGPTDLQERLQENGISFDIISKGIKKEMGGSSSFTK</sequence>
<dbReference type="GO" id="GO:0005886">
    <property type="term" value="C:plasma membrane"/>
    <property type="evidence" value="ECO:0007669"/>
    <property type="project" value="TreeGrafter"/>
</dbReference>
<evidence type="ECO:0000259" key="2">
    <source>
        <dbReference type="Pfam" id="PF03435"/>
    </source>
</evidence>
<comment type="caution">
    <text evidence="3">The sequence shown here is derived from an EMBL/GenBank/DDBJ whole genome shotgun (WGS) entry which is preliminary data.</text>
</comment>
<dbReference type="GO" id="GO:0005739">
    <property type="term" value="C:mitochondrion"/>
    <property type="evidence" value="ECO:0007669"/>
    <property type="project" value="TreeGrafter"/>
</dbReference>
<protein>
    <recommendedName>
        <fullName evidence="2">Saccharopine dehydrogenase NADP binding domain-containing protein</fullName>
    </recommendedName>
</protein>
<keyword evidence="4" id="KW-1185">Reference proteome</keyword>
<dbReference type="AlphaFoldDB" id="A0AAD8LG19"/>
<dbReference type="InterPro" id="IPR005097">
    <property type="entry name" value="Sacchrp_dh_NADP-bd"/>
</dbReference>
<dbReference type="Proteomes" id="UP001229421">
    <property type="component" value="Unassembled WGS sequence"/>
</dbReference>
<feature type="domain" description="Saccharopine dehydrogenase NADP binding" evidence="2">
    <location>
        <begin position="52"/>
        <end position="181"/>
    </location>
</feature>
<dbReference type="PANTHER" id="PTHR12286">
    <property type="entry name" value="SACCHAROPINE DEHYDROGENASE-LIKE OXIDOREDUCTASE"/>
    <property type="match status" value="1"/>
</dbReference>
<proteinExistence type="inferred from homology"/>
<dbReference type="SUPFAM" id="SSF51735">
    <property type="entry name" value="NAD(P)-binding Rossmann-fold domains"/>
    <property type="match status" value="1"/>
</dbReference>